<sequence>MKLRTLFIALLATVAVQGVWAQESGALPAGYAAKQTTMAPVDKALVLDAGNTRGKVESSLKGYLVAFDSRAESRRLKVGLPLASFADDTVQIAYDLGGKNVMAQWKFAQSQAMGQKFNYQAYVGESGTVNFVVSSRF</sequence>
<accession>A0A1P8KCX8</accession>
<evidence type="ECO:0000313" key="3">
    <source>
        <dbReference type="Proteomes" id="UP000186110"/>
    </source>
</evidence>
<protein>
    <submittedName>
        <fullName evidence="2">Uncharacterized protein</fullName>
    </submittedName>
</protein>
<evidence type="ECO:0000256" key="1">
    <source>
        <dbReference type="SAM" id="SignalP"/>
    </source>
</evidence>
<keyword evidence="1" id="KW-0732">Signal</keyword>
<evidence type="ECO:0000313" key="2">
    <source>
        <dbReference type="EMBL" id="APW43851.1"/>
    </source>
</evidence>
<feature type="chain" id="PRO_5010242698" evidence="1">
    <location>
        <begin position="22"/>
        <end position="137"/>
    </location>
</feature>
<dbReference type="AlphaFoldDB" id="A0A1P8KCX8"/>
<feature type="signal peptide" evidence="1">
    <location>
        <begin position="1"/>
        <end position="21"/>
    </location>
</feature>
<organism evidence="2 3">
    <name type="scientific">Rhodoferax saidenbachensis</name>
    <dbReference type="NCBI Taxonomy" id="1484693"/>
    <lineage>
        <taxon>Bacteria</taxon>
        <taxon>Pseudomonadati</taxon>
        <taxon>Pseudomonadota</taxon>
        <taxon>Betaproteobacteria</taxon>
        <taxon>Burkholderiales</taxon>
        <taxon>Comamonadaceae</taxon>
        <taxon>Rhodoferax</taxon>
    </lineage>
</organism>
<keyword evidence="3" id="KW-1185">Reference proteome</keyword>
<dbReference type="STRING" id="1484693.RS694_15800"/>
<dbReference type="EMBL" id="CP019239">
    <property type="protein sequence ID" value="APW43851.1"/>
    <property type="molecule type" value="Genomic_DNA"/>
</dbReference>
<name>A0A1P8KCX8_9BURK</name>
<proteinExistence type="predicted"/>
<reference evidence="2 3" key="1">
    <citation type="submission" date="2017-01" db="EMBL/GenBank/DDBJ databases">
        <authorList>
            <person name="Mah S.A."/>
            <person name="Swanson W.J."/>
            <person name="Moy G.W."/>
            <person name="Vacquier V.D."/>
        </authorList>
    </citation>
    <scope>NUCLEOTIDE SEQUENCE [LARGE SCALE GENOMIC DNA]</scope>
    <source>
        <strain evidence="2 3">DSM 22694</strain>
    </source>
</reference>
<dbReference type="RefSeq" id="WP_029707772.1">
    <property type="nucleotide sequence ID" value="NZ_CP019239.1"/>
</dbReference>
<dbReference type="Proteomes" id="UP000186110">
    <property type="component" value="Chromosome"/>
</dbReference>
<gene>
    <name evidence="2" type="ORF">RS694_15800</name>
</gene>
<dbReference type="KEGG" id="rsb:RS694_15800"/>